<feature type="region of interest" description="Disordered" evidence="3">
    <location>
        <begin position="244"/>
        <end position="276"/>
    </location>
</feature>
<dbReference type="InterPro" id="IPR036389">
    <property type="entry name" value="RNase_III_sf"/>
</dbReference>
<accession>A0AAW0GQ15</accession>
<name>A0AAW0GQ15_9APHY</name>
<dbReference type="AlphaFoldDB" id="A0AAW0GQ15"/>
<keyword evidence="7" id="KW-1185">Reference proteome</keyword>
<dbReference type="PROSITE" id="PS50137">
    <property type="entry name" value="DS_RBD"/>
    <property type="match status" value="1"/>
</dbReference>
<organism evidence="6 7">
    <name type="scientific">Cerrena zonata</name>
    <dbReference type="NCBI Taxonomy" id="2478898"/>
    <lineage>
        <taxon>Eukaryota</taxon>
        <taxon>Fungi</taxon>
        <taxon>Dikarya</taxon>
        <taxon>Basidiomycota</taxon>
        <taxon>Agaricomycotina</taxon>
        <taxon>Agaricomycetes</taxon>
        <taxon>Polyporales</taxon>
        <taxon>Cerrenaceae</taxon>
        <taxon>Cerrena</taxon>
    </lineage>
</organism>
<sequence length="351" mass="38039">MVHPQHKVYNSMQSDTSWFAPKDGTWASSSLDSSTTSSTPSTVKSQLTSTSSHNSHTSSKSLGGLGSPGPSLKRKTMDSLPPLPGLSGDIILEVFTHKSLRFPGAPTAGGDEYGNDRLATIGEKAMEMAVTDALFRQRPPLKAHEIEMKRTEFLSHSVLGQWVASYRLIDKLRCTPDAVATLHEPTETRHLFYSYVGGVYAQKGITEVQNWIGTLVDPDYEGPTRDPDAMDAHFSFKKVKTEQYSAPPEPSFNAPAQPPPPPPPMNAPPPLPSAQPQAAFLPLFNQTATQRRLVVEYPASFSGPAHAGRWTVKCVVNGIEKGTGAGPSKQLAKEEAARQAYFAMGWAPRGI</sequence>
<dbReference type="GO" id="GO:0006396">
    <property type="term" value="P:RNA processing"/>
    <property type="evidence" value="ECO:0007669"/>
    <property type="project" value="InterPro"/>
</dbReference>
<evidence type="ECO:0000259" key="4">
    <source>
        <dbReference type="PROSITE" id="PS50137"/>
    </source>
</evidence>
<keyword evidence="1 2" id="KW-0694">RNA-binding</keyword>
<dbReference type="GO" id="GO:0003723">
    <property type="term" value="F:RNA binding"/>
    <property type="evidence" value="ECO:0007669"/>
    <property type="project" value="UniProtKB-UniRule"/>
</dbReference>
<dbReference type="Gene3D" id="1.10.1520.10">
    <property type="entry name" value="Ribonuclease III domain"/>
    <property type="match status" value="1"/>
</dbReference>
<evidence type="ECO:0000313" key="7">
    <source>
        <dbReference type="Proteomes" id="UP001385951"/>
    </source>
</evidence>
<dbReference type="GO" id="GO:0004525">
    <property type="term" value="F:ribonuclease III activity"/>
    <property type="evidence" value="ECO:0007669"/>
    <property type="project" value="InterPro"/>
</dbReference>
<evidence type="ECO:0000259" key="5">
    <source>
        <dbReference type="PROSITE" id="PS50142"/>
    </source>
</evidence>
<gene>
    <name evidence="6" type="ORF">QCA50_002500</name>
</gene>
<dbReference type="PROSITE" id="PS50142">
    <property type="entry name" value="RNASE_3_2"/>
    <property type="match status" value="1"/>
</dbReference>
<dbReference type="SUPFAM" id="SSF69065">
    <property type="entry name" value="RNase III domain-like"/>
    <property type="match status" value="1"/>
</dbReference>
<comment type="caution">
    <text evidence="6">The sequence shown here is derived from an EMBL/GenBank/DDBJ whole genome shotgun (WGS) entry which is preliminary data.</text>
</comment>
<evidence type="ECO:0000256" key="1">
    <source>
        <dbReference type="ARBA" id="ARBA00022884"/>
    </source>
</evidence>
<evidence type="ECO:0008006" key="8">
    <source>
        <dbReference type="Google" id="ProtNLM"/>
    </source>
</evidence>
<dbReference type="InterPro" id="IPR000999">
    <property type="entry name" value="RNase_III_dom"/>
</dbReference>
<reference evidence="6 7" key="1">
    <citation type="submission" date="2022-09" db="EMBL/GenBank/DDBJ databases">
        <authorList>
            <person name="Palmer J.M."/>
        </authorList>
    </citation>
    <scope>NUCLEOTIDE SEQUENCE [LARGE SCALE GENOMIC DNA]</scope>
    <source>
        <strain evidence="6 7">DSM 7382</strain>
    </source>
</reference>
<dbReference type="Gene3D" id="3.30.160.20">
    <property type="match status" value="1"/>
</dbReference>
<dbReference type="SUPFAM" id="SSF54768">
    <property type="entry name" value="dsRNA-binding domain-like"/>
    <property type="match status" value="1"/>
</dbReference>
<feature type="compositionally biased region" description="Low complexity" evidence="3">
    <location>
        <begin position="26"/>
        <end position="62"/>
    </location>
</feature>
<dbReference type="SMART" id="SM00358">
    <property type="entry name" value="DSRM"/>
    <property type="match status" value="1"/>
</dbReference>
<feature type="region of interest" description="Disordered" evidence="3">
    <location>
        <begin position="26"/>
        <end position="80"/>
    </location>
</feature>
<dbReference type="Pfam" id="PF00035">
    <property type="entry name" value="dsrm"/>
    <property type="match status" value="1"/>
</dbReference>
<feature type="domain" description="RNase III" evidence="5">
    <location>
        <begin position="89"/>
        <end position="204"/>
    </location>
</feature>
<feature type="domain" description="DRBM" evidence="4">
    <location>
        <begin position="292"/>
        <end position="346"/>
    </location>
</feature>
<dbReference type="Proteomes" id="UP001385951">
    <property type="component" value="Unassembled WGS sequence"/>
</dbReference>
<evidence type="ECO:0000256" key="2">
    <source>
        <dbReference type="PROSITE-ProRule" id="PRU00266"/>
    </source>
</evidence>
<dbReference type="InterPro" id="IPR014720">
    <property type="entry name" value="dsRBD_dom"/>
</dbReference>
<dbReference type="EMBL" id="JASBNA010000002">
    <property type="protein sequence ID" value="KAK7695310.1"/>
    <property type="molecule type" value="Genomic_DNA"/>
</dbReference>
<evidence type="ECO:0000313" key="6">
    <source>
        <dbReference type="EMBL" id="KAK7695310.1"/>
    </source>
</evidence>
<evidence type="ECO:0000256" key="3">
    <source>
        <dbReference type="SAM" id="MobiDB-lite"/>
    </source>
</evidence>
<proteinExistence type="predicted"/>
<feature type="compositionally biased region" description="Pro residues" evidence="3">
    <location>
        <begin position="256"/>
        <end position="273"/>
    </location>
</feature>
<protein>
    <recommendedName>
        <fullName evidence="8">DRBM domain-containing protein</fullName>
    </recommendedName>
</protein>